<dbReference type="Pfam" id="PF04616">
    <property type="entry name" value="Glyco_hydro_43"/>
    <property type="match status" value="1"/>
</dbReference>
<proteinExistence type="inferred from homology"/>
<evidence type="ECO:0000256" key="7">
    <source>
        <dbReference type="SAM" id="SignalP"/>
    </source>
</evidence>
<name>A0ABT6WMP3_9ACTN</name>
<reference evidence="9 10" key="1">
    <citation type="submission" date="2023-05" db="EMBL/GenBank/DDBJ databases">
        <title>Actinoplanes sp. NEAU-A12 genome sequencing.</title>
        <authorList>
            <person name="Wang Z.-S."/>
        </authorList>
    </citation>
    <scope>NUCLEOTIDE SEQUENCE [LARGE SCALE GENOMIC DNA]</scope>
    <source>
        <strain evidence="9 10">NEAU-A12</strain>
    </source>
</reference>
<dbReference type="Gene3D" id="2.115.10.20">
    <property type="entry name" value="Glycosyl hydrolase domain, family 43"/>
    <property type="match status" value="1"/>
</dbReference>
<feature type="domain" description="Ricin B lectin" evidence="8">
    <location>
        <begin position="360"/>
        <end position="438"/>
    </location>
</feature>
<comment type="similarity">
    <text evidence="1 5">Belongs to the glycosyl hydrolase 43 family.</text>
</comment>
<dbReference type="Pfam" id="PF14200">
    <property type="entry name" value="RicinB_lectin_2"/>
    <property type="match status" value="2"/>
</dbReference>
<dbReference type="SUPFAM" id="SSF75005">
    <property type="entry name" value="Arabinanase/levansucrase/invertase"/>
    <property type="match status" value="1"/>
</dbReference>
<dbReference type="RefSeq" id="WP_282761841.1">
    <property type="nucleotide sequence ID" value="NZ_JASCTH010000013.1"/>
</dbReference>
<evidence type="ECO:0000256" key="4">
    <source>
        <dbReference type="ARBA" id="ARBA00023295"/>
    </source>
</evidence>
<evidence type="ECO:0000256" key="2">
    <source>
        <dbReference type="ARBA" id="ARBA00022729"/>
    </source>
</evidence>
<gene>
    <name evidence="9" type="ORF">QLQ12_20545</name>
</gene>
<feature type="signal peptide" evidence="7">
    <location>
        <begin position="1"/>
        <end position="25"/>
    </location>
</feature>
<dbReference type="PANTHER" id="PTHR43817">
    <property type="entry name" value="GLYCOSYL HYDROLASE"/>
    <property type="match status" value="1"/>
</dbReference>
<protein>
    <submittedName>
        <fullName evidence="9">Family 43 glycosylhydrolase</fullName>
    </submittedName>
</protein>
<dbReference type="EMBL" id="JASCTH010000013">
    <property type="protein sequence ID" value="MDI6101006.1"/>
    <property type="molecule type" value="Genomic_DNA"/>
</dbReference>
<dbReference type="PROSITE" id="PS50231">
    <property type="entry name" value="RICIN_B_LECTIN"/>
    <property type="match status" value="1"/>
</dbReference>
<organism evidence="9 10">
    <name type="scientific">Actinoplanes sandaracinus</name>
    <dbReference type="NCBI Taxonomy" id="3045177"/>
    <lineage>
        <taxon>Bacteria</taxon>
        <taxon>Bacillati</taxon>
        <taxon>Actinomycetota</taxon>
        <taxon>Actinomycetes</taxon>
        <taxon>Micromonosporales</taxon>
        <taxon>Micromonosporaceae</taxon>
        <taxon>Actinoplanes</taxon>
    </lineage>
</organism>
<feature type="compositionally biased region" description="Polar residues" evidence="6">
    <location>
        <begin position="328"/>
        <end position="346"/>
    </location>
</feature>
<dbReference type="SUPFAM" id="SSF50370">
    <property type="entry name" value="Ricin B-like lectins"/>
    <property type="match status" value="1"/>
</dbReference>
<feature type="chain" id="PRO_5046941691" evidence="7">
    <location>
        <begin position="26"/>
        <end position="498"/>
    </location>
</feature>
<evidence type="ECO:0000259" key="8">
    <source>
        <dbReference type="Pfam" id="PF14200"/>
    </source>
</evidence>
<keyword evidence="10" id="KW-1185">Reference proteome</keyword>
<dbReference type="Proteomes" id="UP001241758">
    <property type="component" value="Unassembled WGS sequence"/>
</dbReference>
<keyword evidence="4 5" id="KW-0326">Glycosidase</keyword>
<evidence type="ECO:0000313" key="10">
    <source>
        <dbReference type="Proteomes" id="UP001241758"/>
    </source>
</evidence>
<evidence type="ECO:0000256" key="5">
    <source>
        <dbReference type="RuleBase" id="RU361187"/>
    </source>
</evidence>
<dbReference type="InterPro" id="IPR023296">
    <property type="entry name" value="Glyco_hydro_beta-prop_sf"/>
</dbReference>
<evidence type="ECO:0000256" key="6">
    <source>
        <dbReference type="SAM" id="MobiDB-lite"/>
    </source>
</evidence>
<dbReference type="InterPro" id="IPR000772">
    <property type="entry name" value="Ricin_B_lectin"/>
</dbReference>
<dbReference type="Gene3D" id="2.80.10.50">
    <property type="match status" value="3"/>
</dbReference>
<dbReference type="PANTHER" id="PTHR43817:SF1">
    <property type="entry name" value="HYDROLASE, FAMILY 43, PUTATIVE (AFU_ORTHOLOGUE AFUA_3G01660)-RELATED"/>
    <property type="match status" value="1"/>
</dbReference>
<sequence length="498" mass="52665">MSLARLKSVAAVLLLLFAVAVAVQARSAAPARAAATFTNPVASAPYGADPWMGYHNGYYYLAATTWNSQIVIKRATSVAALPGAAESVVYTGTAAASCCNVWAPSMHRLNGPNGYRWYLYYSAGTTACCDGQRSFVLESSGDNPMGPYTFKGQLNLQANNGWAIDGAVATINGANYFLYSSWVGDLQSLFIAPMSNPWTASAYGTRISYPTYDWEKVGGNTEEGPYVVQRNGVTYLTFSASSCNTPDYKIGMLTLTGANPLSASAWTKKSTPIFQRSDANSAYGPGHHSFFTSPDGTETWMAYHANETTAQGCGATRTTRLKKVTFNSDGTPNLGTPDKLSTTLTAPSGDPGGTVSFPAAGTRYRLVNQASGKVLDAKNCATANGTAIQQWTPLGNACQQWTFTKTTSNYYRITNANSGTVLDSVNCGTANGTALNLWANLGNACQEWSVTGVNGGYLIANRGNGMVLDVADCAAADGAAVRQWASLGNACQQWNITA</sequence>
<feature type="region of interest" description="Disordered" evidence="6">
    <location>
        <begin position="328"/>
        <end position="353"/>
    </location>
</feature>
<keyword evidence="2 7" id="KW-0732">Signal</keyword>
<comment type="caution">
    <text evidence="9">The sequence shown here is derived from an EMBL/GenBank/DDBJ whole genome shotgun (WGS) entry which is preliminary data.</text>
</comment>
<evidence type="ECO:0000256" key="1">
    <source>
        <dbReference type="ARBA" id="ARBA00009865"/>
    </source>
</evidence>
<dbReference type="CDD" id="cd18820">
    <property type="entry name" value="GH43_LbAraf43-like"/>
    <property type="match status" value="1"/>
</dbReference>
<dbReference type="InterPro" id="IPR035992">
    <property type="entry name" value="Ricin_B-like_lectins"/>
</dbReference>
<dbReference type="InterPro" id="IPR006710">
    <property type="entry name" value="Glyco_hydro_43"/>
</dbReference>
<keyword evidence="3 5" id="KW-0378">Hydrolase</keyword>
<accession>A0ABT6WMP3</accession>
<dbReference type="CDD" id="cd00161">
    <property type="entry name" value="beta-trefoil_Ricin-like"/>
    <property type="match status" value="1"/>
</dbReference>
<evidence type="ECO:0000256" key="3">
    <source>
        <dbReference type="ARBA" id="ARBA00022801"/>
    </source>
</evidence>
<evidence type="ECO:0000313" key="9">
    <source>
        <dbReference type="EMBL" id="MDI6101006.1"/>
    </source>
</evidence>
<feature type="domain" description="Ricin B lectin" evidence="8">
    <location>
        <begin position="444"/>
        <end position="497"/>
    </location>
</feature>